<dbReference type="AlphaFoldDB" id="A0A0V0ZIY7"/>
<keyword evidence="3" id="KW-1185">Reference proteome</keyword>
<organism evidence="2 3">
    <name type="scientific">Trichinella patagoniensis</name>
    <dbReference type="NCBI Taxonomy" id="990121"/>
    <lineage>
        <taxon>Eukaryota</taxon>
        <taxon>Metazoa</taxon>
        <taxon>Ecdysozoa</taxon>
        <taxon>Nematoda</taxon>
        <taxon>Enoplea</taxon>
        <taxon>Dorylaimia</taxon>
        <taxon>Trichinellida</taxon>
        <taxon>Trichinellidae</taxon>
        <taxon>Trichinella</taxon>
    </lineage>
</organism>
<proteinExistence type="predicted"/>
<feature type="compositionally biased region" description="Basic and acidic residues" evidence="1">
    <location>
        <begin position="53"/>
        <end position="70"/>
    </location>
</feature>
<feature type="region of interest" description="Disordered" evidence="1">
    <location>
        <begin position="45"/>
        <end position="70"/>
    </location>
</feature>
<dbReference type="EMBL" id="JYDQ01000161">
    <property type="protein sequence ID" value="KRY12592.1"/>
    <property type="molecule type" value="Genomic_DNA"/>
</dbReference>
<dbReference type="Proteomes" id="UP000054783">
    <property type="component" value="Unassembled WGS sequence"/>
</dbReference>
<protein>
    <submittedName>
        <fullName evidence="2">Uncharacterized protein</fullName>
    </submittedName>
</protein>
<evidence type="ECO:0000313" key="2">
    <source>
        <dbReference type="EMBL" id="KRY12592.1"/>
    </source>
</evidence>
<reference evidence="2 3" key="1">
    <citation type="submission" date="2015-01" db="EMBL/GenBank/DDBJ databases">
        <title>Evolution of Trichinella species and genotypes.</title>
        <authorList>
            <person name="Korhonen P.K."/>
            <person name="Edoardo P."/>
            <person name="Giuseppe L.R."/>
            <person name="Gasser R.B."/>
        </authorList>
    </citation>
    <scope>NUCLEOTIDE SEQUENCE [LARGE SCALE GENOMIC DNA]</scope>
    <source>
        <strain evidence="2">ISS2496</strain>
    </source>
</reference>
<evidence type="ECO:0000313" key="3">
    <source>
        <dbReference type="Proteomes" id="UP000054783"/>
    </source>
</evidence>
<sequence>MQIFMRGLAIDNRENFVYSRRAHLRGFSFTAVRFNSTFLLSLNNGTKKKRNHGMHDAEQEKRRGECDNFS</sequence>
<name>A0A0V0ZIY7_9BILA</name>
<comment type="caution">
    <text evidence="2">The sequence shown here is derived from an EMBL/GenBank/DDBJ whole genome shotgun (WGS) entry which is preliminary data.</text>
</comment>
<accession>A0A0V0ZIY7</accession>
<gene>
    <name evidence="2" type="ORF">T12_7491</name>
</gene>
<evidence type="ECO:0000256" key="1">
    <source>
        <dbReference type="SAM" id="MobiDB-lite"/>
    </source>
</evidence>